<evidence type="ECO:0000256" key="4">
    <source>
        <dbReference type="ARBA" id="ARBA00022692"/>
    </source>
</evidence>
<evidence type="ECO:0000256" key="6">
    <source>
        <dbReference type="ARBA" id="ARBA00022989"/>
    </source>
</evidence>
<dbReference type="HAMAP" id="MF_00236">
    <property type="entry name" value="TatA_E"/>
    <property type="match status" value="1"/>
</dbReference>
<dbReference type="InterPro" id="IPR003369">
    <property type="entry name" value="TatA/B/E"/>
</dbReference>
<dbReference type="Pfam" id="PF02416">
    <property type="entry name" value="TatA_B_E"/>
    <property type="match status" value="1"/>
</dbReference>
<sequence length="89" mass="10029">MFGNMGYGELLIVGFLILLLFGAKRLPEIGSSLGKSIRAFKSSIKDIQEELPSNDELYRDQPATPRRKTEAPTENKTYAQDSQQHRNSD</sequence>
<keyword evidence="2 9" id="KW-0813">Transport</keyword>
<dbReference type="AlphaFoldDB" id="A0A1F5YS03"/>
<evidence type="ECO:0000256" key="5">
    <source>
        <dbReference type="ARBA" id="ARBA00022927"/>
    </source>
</evidence>
<evidence type="ECO:0000256" key="1">
    <source>
        <dbReference type="ARBA" id="ARBA00004162"/>
    </source>
</evidence>
<accession>A0A1F5YS03</accession>
<comment type="subunit">
    <text evidence="9">Forms a complex with TatC.</text>
</comment>
<keyword evidence="6 9" id="KW-1133">Transmembrane helix</keyword>
<comment type="similarity">
    <text evidence="9">Belongs to the TatA/E family.</text>
</comment>
<gene>
    <name evidence="9" type="primary">tatA</name>
    <name evidence="11" type="ORF">A3F83_07765</name>
</gene>
<dbReference type="InterPro" id="IPR006312">
    <property type="entry name" value="TatA/E"/>
</dbReference>
<keyword evidence="7 9" id="KW-0811">Translocation</keyword>
<keyword evidence="8 9" id="KW-0472">Membrane</keyword>
<keyword evidence="5 9" id="KW-0653">Protein transport</keyword>
<reference evidence="11 12" key="1">
    <citation type="journal article" date="2016" name="Nat. Commun.">
        <title>Thousands of microbial genomes shed light on interconnected biogeochemical processes in an aquifer system.</title>
        <authorList>
            <person name="Anantharaman K."/>
            <person name="Brown C.T."/>
            <person name="Hug L.A."/>
            <person name="Sharon I."/>
            <person name="Castelle C.J."/>
            <person name="Probst A.J."/>
            <person name="Thomas B.C."/>
            <person name="Singh A."/>
            <person name="Wilkins M.J."/>
            <person name="Karaoz U."/>
            <person name="Brodie E.L."/>
            <person name="Williams K.H."/>
            <person name="Hubbard S.S."/>
            <person name="Banfield J.F."/>
        </authorList>
    </citation>
    <scope>NUCLEOTIDE SEQUENCE [LARGE SCALE GENOMIC DNA]</scope>
</reference>
<keyword evidence="4 9" id="KW-0812">Transmembrane</keyword>
<evidence type="ECO:0000256" key="8">
    <source>
        <dbReference type="ARBA" id="ARBA00023136"/>
    </source>
</evidence>
<protein>
    <recommendedName>
        <fullName evidence="9">Sec-independent protein translocase protein TatA</fullName>
    </recommendedName>
</protein>
<comment type="caution">
    <text evidence="11">The sequence shown here is derived from an EMBL/GenBank/DDBJ whole genome shotgun (WGS) entry which is preliminary data.</text>
</comment>
<evidence type="ECO:0000256" key="7">
    <source>
        <dbReference type="ARBA" id="ARBA00023010"/>
    </source>
</evidence>
<comment type="function">
    <text evidence="9">Part of the twin-arginine translocation (Tat) system that transports large folded proteins containing a characteristic twin-arginine motif in their signal peptide across membranes. TatA could form the protein-conducting channel of the Tat system.</text>
</comment>
<evidence type="ECO:0000313" key="12">
    <source>
        <dbReference type="Proteomes" id="UP000179129"/>
    </source>
</evidence>
<keyword evidence="3 9" id="KW-1003">Cell membrane</keyword>
<dbReference type="GO" id="GO:0008320">
    <property type="term" value="F:protein transmembrane transporter activity"/>
    <property type="evidence" value="ECO:0007669"/>
    <property type="project" value="UniProtKB-UniRule"/>
</dbReference>
<evidence type="ECO:0000256" key="9">
    <source>
        <dbReference type="HAMAP-Rule" id="MF_00236"/>
    </source>
</evidence>
<dbReference type="Proteomes" id="UP000179129">
    <property type="component" value="Unassembled WGS sequence"/>
</dbReference>
<name>A0A1F5YS03_9BACT</name>
<dbReference type="STRING" id="1817867.A3F83_07765"/>
<feature type="region of interest" description="Disordered" evidence="10">
    <location>
        <begin position="51"/>
        <end position="89"/>
    </location>
</feature>
<evidence type="ECO:0000256" key="3">
    <source>
        <dbReference type="ARBA" id="ARBA00022475"/>
    </source>
</evidence>
<dbReference type="NCBIfam" id="TIGR01411">
    <property type="entry name" value="tatAE"/>
    <property type="match status" value="1"/>
</dbReference>
<evidence type="ECO:0000256" key="2">
    <source>
        <dbReference type="ARBA" id="ARBA00022448"/>
    </source>
</evidence>
<dbReference type="Gene3D" id="1.20.5.3310">
    <property type="match status" value="1"/>
</dbReference>
<proteinExistence type="inferred from homology"/>
<dbReference type="PANTHER" id="PTHR42982">
    <property type="entry name" value="SEC-INDEPENDENT PROTEIN TRANSLOCASE PROTEIN TATA"/>
    <property type="match status" value="1"/>
</dbReference>
<dbReference type="GO" id="GO:0043953">
    <property type="term" value="P:protein transport by the Tat complex"/>
    <property type="evidence" value="ECO:0007669"/>
    <property type="project" value="UniProtKB-UniRule"/>
</dbReference>
<dbReference type="PRINTS" id="PR01506">
    <property type="entry name" value="TATBPROTEIN"/>
</dbReference>
<dbReference type="EMBL" id="MFIX01000168">
    <property type="protein sequence ID" value="OGG02874.1"/>
    <property type="molecule type" value="Genomic_DNA"/>
</dbReference>
<evidence type="ECO:0000256" key="10">
    <source>
        <dbReference type="SAM" id="MobiDB-lite"/>
    </source>
</evidence>
<dbReference type="PANTHER" id="PTHR42982:SF1">
    <property type="entry name" value="SEC-INDEPENDENT PROTEIN TRANSLOCASE PROTEIN TATA"/>
    <property type="match status" value="1"/>
</dbReference>
<comment type="subcellular location">
    <subcellularLocation>
        <location evidence="1 9">Cell membrane</location>
        <topology evidence="1 9">Single-pass membrane protein</topology>
    </subcellularLocation>
</comment>
<organism evidence="11 12">
    <name type="scientific">Candidatus Glassbacteria bacterium RIFCSPLOWO2_12_FULL_58_11</name>
    <dbReference type="NCBI Taxonomy" id="1817867"/>
    <lineage>
        <taxon>Bacteria</taxon>
        <taxon>Candidatus Glassiibacteriota</taxon>
    </lineage>
</organism>
<evidence type="ECO:0000313" key="11">
    <source>
        <dbReference type="EMBL" id="OGG02874.1"/>
    </source>
</evidence>
<dbReference type="GO" id="GO:0033281">
    <property type="term" value="C:TAT protein transport complex"/>
    <property type="evidence" value="ECO:0007669"/>
    <property type="project" value="UniProtKB-UniRule"/>
</dbReference>